<name>A0A6H5GZK2_9HEMI</name>
<gene>
    <name evidence="1" type="ORF">NTEN_LOCUS12116</name>
</gene>
<accession>A0A6H5GZK2</accession>
<evidence type="ECO:0000313" key="1">
    <source>
        <dbReference type="EMBL" id="CAB0006639.1"/>
    </source>
</evidence>
<proteinExistence type="predicted"/>
<evidence type="ECO:0000313" key="2">
    <source>
        <dbReference type="Proteomes" id="UP000479000"/>
    </source>
</evidence>
<organism evidence="1 2">
    <name type="scientific">Nesidiocoris tenuis</name>
    <dbReference type="NCBI Taxonomy" id="355587"/>
    <lineage>
        <taxon>Eukaryota</taxon>
        <taxon>Metazoa</taxon>
        <taxon>Ecdysozoa</taxon>
        <taxon>Arthropoda</taxon>
        <taxon>Hexapoda</taxon>
        <taxon>Insecta</taxon>
        <taxon>Pterygota</taxon>
        <taxon>Neoptera</taxon>
        <taxon>Paraneoptera</taxon>
        <taxon>Hemiptera</taxon>
        <taxon>Heteroptera</taxon>
        <taxon>Panheteroptera</taxon>
        <taxon>Cimicomorpha</taxon>
        <taxon>Miridae</taxon>
        <taxon>Dicyphina</taxon>
        <taxon>Nesidiocoris</taxon>
    </lineage>
</organism>
<feature type="non-terminal residue" evidence="1">
    <location>
        <position position="68"/>
    </location>
</feature>
<dbReference type="EMBL" id="CADCXU010018088">
    <property type="protein sequence ID" value="CAB0006639.1"/>
    <property type="molecule type" value="Genomic_DNA"/>
</dbReference>
<dbReference type="Proteomes" id="UP000479000">
    <property type="component" value="Unassembled WGS sequence"/>
</dbReference>
<keyword evidence="2" id="KW-1185">Reference proteome</keyword>
<protein>
    <submittedName>
        <fullName evidence="1">Uncharacterized protein</fullName>
    </submittedName>
</protein>
<dbReference type="AlphaFoldDB" id="A0A6H5GZK2"/>
<sequence>MNLYLPNIFENCGLWYVLDQINVIDASQDREFPQVQLKERHVHFHVDNELIPPCLDTLLDDFVWIFRR</sequence>
<reference evidence="1 2" key="1">
    <citation type="submission" date="2020-02" db="EMBL/GenBank/DDBJ databases">
        <authorList>
            <person name="Ferguson B K."/>
        </authorList>
    </citation>
    <scope>NUCLEOTIDE SEQUENCE [LARGE SCALE GENOMIC DNA]</scope>
</reference>